<accession>A0ABR0E6S5</accession>
<dbReference type="EMBL" id="JAXOVC010000009">
    <property type="protein sequence ID" value="KAK4497070.1"/>
    <property type="molecule type" value="Genomic_DNA"/>
</dbReference>
<evidence type="ECO:0000313" key="2">
    <source>
        <dbReference type="Proteomes" id="UP001305779"/>
    </source>
</evidence>
<proteinExistence type="predicted"/>
<gene>
    <name evidence="1" type="ORF">PRZ48_011519</name>
</gene>
<evidence type="ECO:0000313" key="1">
    <source>
        <dbReference type="EMBL" id="KAK4497070.1"/>
    </source>
</evidence>
<name>A0ABR0E6S5_ZASCE</name>
<dbReference type="Proteomes" id="UP001305779">
    <property type="component" value="Unassembled WGS sequence"/>
</dbReference>
<sequence length="689" mass="77348">MGQRHQLYVIAKADGRYRTLAALHKQWGYGMGAIRRCQLVMQVFRANASIVRQEIQKAEKLDWAKEVEAEGVKVREMNVLFPIVSTCLVVAGGDKWLEPISILPTQGDNNDGITVFDITDPSNPRYAFVSLPESSHGHFVRRMTPMDATKYLKLYRRQAEDEQDHITPEDEAITKEVASFPLIDAATLQSAWPTLKFHERLSGMLKRSKPADSKHGGSSIETGSLRGKTMREVITKGVECDPSELSWIEEASNLPDFMPTLRRTLLEQPQLLEKPSGIQLLKRSLEGTSEVDLTEFPMLRPAQALEIVQTMANNAIVSLPSMPGLTLNDLENLLNTNKLHELHLGNTPNLGLQEALDALSGKPLAAFTHPILYRLPIELMYISPDRWDQVLPKYPAAFQSGFPVSQLIFMQHMEYPDHVRPRLEDGNGLDWIKTLRTESDGKPMLNDMAGPVVIPITLRDSLLTLDGLLEQLPGIVAAFSSKLIFDFQTFIELSKVGQDVATKHLALRVSSQPQPFGWRSLTDIQNDKRVLPIPARLYNAYRTYGTTSCEEKPKTEAIKRGEWSLLALHEASYTTENFAIVDSKLRYAFVTLGDDGQLVSLPVDDFVRTLSSSDVYGPKDPETRTDLVSSFEKRMAGTCKDGMAQVSHIGMPETIEAVRLADMQRAQVEDVHPMQAKMRAAKRKQWFEE</sequence>
<protein>
    <submittedName>
        <fullName evidence="1">Uncharacterized protein</fullName>
    </submittedName>
</protein>
<organism evidence="1 2">
    <name type="scientific">Zasmidium cellare</name>
    <name type="common">Wine cellar mold</name>
    <name type="synonym">Racodium cellare</name>
    <dbReference type="NCBI Taxonomy" id="395010"/>
    <lineage>
        <taxon>Eukaryota</taxon>
        <taxon>Fungi</taxon>
        <taxon>Dikarya</taxon>
        <taxon>Ascomycota</taxon>
        <taxon>Pezizomycotina</taxon>
        <taxon>Dothideomycetes</taxon>
        <taxon>Dothideomycetidae</taxon>
        <taxon>Mycosphaerellales</taxon>
        <taxon>Mycosphaerellaceae</taxon>
        <taxon>Zasmidium</taxon>
    </lineage>
</organism>
<comment type="caution">
    <text evidence="1">The sequence shown here is derived from an EMBL/GenBank/DDBJ whole genome shotgun (WGS) entry which is preliminary data.</text>
</comment>
<keyword evidence="2" id="KW-1185">Reference proteome</keyword>
<reference evidence="1 2" key="1">
    <citation type="journal article" date="2023" name="G3 (Bethesda)">
        <title>A chromosome-level genome assembly of Zasmidium syzygii isolated from banana leaves.</title>
        <authorList>
            <person name="van Westerhoven A.C."/>
            <person name="Mehrabi R."/>
            <person name="Talebi R."/>
            <person name="Steentjes M.B.F."/>
            <person name="Corcolon B."/>
            <person name="Chong P.A."/>
            <person name="Kema G.H.J."/>
            <person name="Seidl M.F."/>
        </authorList>
    </citation>
    <scope>NUCLEOTIDE SEQUENCE [LARGE SCALE GENOMIC DNA]</scope>
    <source>
        <strain evidence="1 2">P124</strain>
    </source>
</reference>